<protein>
    <submittedName>
        <fullName evidence="1">Uncharacterized protein</fullName>
    </submittedName>
</protein>
<organism evidence="1">
    <name type="scientific">bioreactor metagenome</name>
    <dbReference type="NCBI Taxonomy" id="1076179"/>
    <lineage>
        <taxon>unclassified sequences</taxon>
        <taxon>metagenomes</taxon>
        <taxon>ecological metagenomes</taxon>
    </lineage>
</organism>
<proteinExistence type="predicted"/>
<comment type="caution">
    <text evidence="1">The sequence shown here is derived from an EMBL/GenBank/DDBJ whole genome shotgun (WGS) entry which is preliminary data.</text>
</comment>
<reference evidence="1" key="1">
    <citation type="submission" date="2019-08" db="EMBL/GenBank/DDBJ databases">
        <authorList>
            <person name="Kucharzyk K."/>
            <person name="Murdoch R.W."/>
            <person name="Higgins S."/>
            <person name="Loffler F."/>
        </authorList>
    </citation>
    <scope>NUCLEOTIDE SEQUENCE</scope>
</reference>
<dbReference type="EMBL" id="VSSQ01000644">
    <property type="protein sequence ID" value="MPL99064.1"/>
    <property type="molecule type" value="Genomic_DNA"/>
</dbReference>
<gene>
    <name evidence="1" type="ORF">SDC9_45279</name>
</gene>
<sequence length="72" mass="7721">MNLQYLTESIHPATAGLPNCSIMTLSGGGVLQASQLLPKPVKTLLPLYRQSPEVLGLFEEIPSLGGVIILQY</sequence>
<dbReference type="AlphaFoldDB" id="A0A644W5K7"/>
<accession>A0A644W5K7</accession>
<name>A0A644W5K7_9ZZZZ</name>
<evidence type="ECO:0000313" key="1">
    <source>
        <dbReference type="EMBL" id="MPL99064.1"/>
    </source>
</evidence>